<dbReference type="PANTHER" id="PTHR11742">
    <property type="entry name" value="MANNOSYL-OLIGOSACCHARIDE ALPHA-1,2-MANNOSIDASE-RELATED"/>
    <property type="match status" value="1"/>
</dbReference>
<evidence type="ECO:0000256" key="5">
    <source>
        <dbReference type="ARBA" id="ARBA00022801"/>
    </source>
</evidence>
<evidence type="ECO:0000256" key="7">
    <source>
        <dbReference type="ARBA" id="ARBA00023004"/>
    </source>
</evidence>
<dbReference type="GO" id="GO:0016020">
    <property type="term" value="C:membrane"/>
    <property type="evidence" value="ECO:0007669"/>
    <property type="project" value="InterPro"/>
</dbReference>
<evidence type="ECO:0000256" key="9">
    <source>
        <dbReference type="PIRSR" id="PIRSR601382-1"/>
    </source>
</evidence>
<dbReference type="InParanoid" id="V5G432"/>
<dbReference type="Proteomes" id="UP000018001">
    <property type="component" value="Unassembled WGS sequence"/>
</dbReference>
<dbReference type="InterPro" id="IPR036026">
    <property type="entry name" value="Seven-hairpin_glycosidases"/>
</dbReference>
<dbReference type="GO" id="GO:0016705">
    <property type="term" value="F:oxidoreductase activity, acting on paired donors, with incorporation or reduction of molecular oxygen"/>
    <property type="evidence" value="ECO:0007669"/>
    <property type="project" value="InterPro"/>
</dbReference>
<dbReference type="Pfam" id="PF00067">
    <property type="entry name" value="p450"/>
    <property type="match status" value="1"/>
</dbReference>
<dbReference type="SUPFAM" id="SSF48225">
    <property type="entry name" value="Seven-hairpin glycosidases"/>
    <property type="match status" value="1"/>
</dbReference>
<evidence type="ECO:0000256" key="10">
    <source>
        <dbReference type="PIRSR" id="PIRSR601382-3"/>
    </source>
</evidence>
<dbReference type="eggNOG" id="KOG2431">
    <property type="taxonomic scope" value="Eukaryota"/>
</dbReference>
<evidence type="ECO:0000256" key="4">
    <source>
        <dbReference type="ARBA" id="ARBA00022723"/>
    </source>
</evidence>
<feature type="active site" description="Proton donor" evidence="9">
    <location>
        <position position="434"/>
    </location>
</feature>
<dbReference type="UniPathway" id="UPA00378"/>
<evidence type="ECO:0000256" key="12">
    <source>
        <dbReference type="SAM" id="Phobius"/>
    </source>
</evidence>
<evidence type="ECO:0000256" key="1">
    <source>
        <dbReference type="ARBA" id="ARBA00001913"/>
    </source>
</evidence>
<dbReference type="InterPro" id="IPR036396">
    <property type="entry name" value="Cyt_P450_sf"/>
</dbReference>
<feature type="disulfide bond" evidence="10">
    <location>
        <begin position="391"/>
        <end position="420"/>
    </location>
</feature>
<dbReference type="GO" id="GO:0005506">
    <property type="term" value="F:iron ion binding"/>
    <property type="evidence" value="ECO:0007669"/>
    <property type="project" value="InterPro"/>
</dbReference>
<comment type="cofactor">
    <cofactor evidence="1">
        <name>Ca(2+)</name>
        <dbReference type="ChEBI" id="CHEBI:29108"/>
    </cofactor>
</comment>
<keyword evidence="14" id="KW-1185">Reference proteome</keyword>
<comment type="pathway">
    <text evidence="2">Protein modification; protein glycosylation.</text>
</comment>
<keyword evidence="12" id="KW-0812">Transmembrane</keyword>
<dbReference type="HOGENOM" id="CLU_293374_0_0_1"/>
<evidence type="ECO:0000313" key="14">
    <source>
        <dbReference type="Proteomes" id="UP000018001"/>
    </source>
</evidence>
<dbReference type="InterPro" id="IPR001382">
    <property type="entry name" value="Glyco_hydro_47"/>
</dbReference>
<reference evidence="14" key="1">
    <citation type="journal article" date="2014" name="Genome Announc.">
        <title>Draft genome sequence of the formaldehyde-resistant fungus Byssochlamys spectabilis No. 5 (anamorph Paecilomyces variotii No. 5) (NBRC109023).</title>
        <authorList>
            <person name="Oka T."/>
            <person name="Ekino K."/>
            <person name="Fukuda K."/>
            <person name="Nomura Y."/>
        </authorList>
    </citation>
    <scope>NUCLEOTIDE SEQUENCE [LARGE SCALE GENOMIC DNA]</scope>
    <source>
        <strain evidence="14">No. 5 / NBRC 109023</strain>
    </source>
</reference>
<evidence type="ECO:0000313" key="13">
    <source>
        <dbReference type="EMBL" id="GAD95632.1"/>
    </source>
</evidence>
<evidence type="ECO:0000256" key="6">
    <source>
        <dbReference type="ARBA" id="ARBA00023002"/>
    </source>
</evidence>
<dbReference type="PROSITE" id="PS00086">
    <property type="entry name" value="CYTOCHROME_P450"/>
    <property type="match status" value="1"/>
</dbReference>
<keyword evidence="4" id="KW-0479">Metal-binding</keyword>
<gene>
    <name evidence="13" type="ORF">PVAR5_4278</name>
</gene>
<dbReference type="eggNOG" id="KOG0159">
    <property type="taxonomic scope" value="Eukaryota"/>
</dbReference>
<accession>V5G432</accession>
<dbReference type="GO" id="GO:0004497">
    <property type="term" value="F:monooxygenase activity"/>
    <property type="evidence" value="ECO:0007669"/>
    <property type="project" value="InterPro"/>
</dbReference>
<dbReference type="InterPro" id="IPR012341">
    <property type="entry name" value="6hp_glycosidase-like_sf"/>
</dbReference>
<evidence type="ECO:0000256" key="8">
    <source>
        <dbReference type="ARBA" id="ARBA00023157"/>
    </source>
</evidence>
<dbReference type="PRINTS" id="PR00747">
    <property type="entry name" value="GLYHDRLASE47"/>
</dbReference>
<dbReference type="Pfam" id="PF01532">
    <property type="entry name" value="Glyco_hydro_47"/>
    <property type="match status" value="1"/>
</dbReference>
<dbReference type="FunCoup" id="V5G432">
    <property type="interactions" value="96"/>
</dbReference>
<evidence type="ECO:0000256" key="2">
    <source>
        <dbReference type="ARBA" id="ARBA00004922"/>
    </source>
</evidence>
<comment type="caution">
    <text evidence="13">The sequence shown here is derived from an EMBL/GenBank/DDBJ whole genome shotgun (WGS) entry which is preliminary data.</text>
</comment>
<dbReference type="CDD" id="cd11059">
    <property type="entry name" value="CYP_fungal"/>
    <property type="match status" value="1"/>
</dbReference>
<dbReference type="AlphaFoldDB" id="V5G432"/>
<keyword evidence="8 10" id="KW-1015">Disulfide bond</keyword>
<keyword evidence="7" id="KW-0408">Iron</keyword>
<feature type="active site" evidence="9">
    <location>
        <position position="503"/>
    </location>
</feature>
<dbReference type="InterPro" id="IPR001128">
    <property type="entry name" value="Cyt_P450"/>
</dbReference>
<dbReference type="EMBL" id="BAUL01000135">
    <property type="protein sequence ID" value="GAD95632.1"/>
    <property type="molecule type" value="Genomic_DNA"/>
</dbReference>
<dbReference type="GO" id="GO:0036503">
    <property type="term" value="P:ERAD pathway"/>
    <property type="evidence" value="ECO:0007669"/>
    <property type="project" value="UniProtKB-ARBA"/>
</dbReference>
<dbReference type="GO" id="GO:0005783">
    <property type="term" value="C:endoplasmic reticulum"/>
    <property type="evidence" value="ECO:0007669"/>
    <property type="project" value="TreeGrafter"/>
</dbReference>
<dbReference type="GO" id="GO:0004571">
    <property type="term" value="F:mannosyl-oligosaccharide 1,2-alpha-mannosidase activity"/>
    <property type="evidence" value="ECO:0007669"/>
    <property type="project" value="InterPro"/>
</dbReference>
<keyword evidence="11" id="KW-0326">Glycosidase</keyword>
<keyword evidence="5 11" id="KW-0378">Hydrolase</keyword>
<dbReference type="EC" id="3.2.1.-" evidence="11"/>
<keyword evidence="12" id="KW-1133">Transmembrane helix</keyword>
<keyword evidence="12" id="KW-0472">Membrane</keyword>
<dbReference type="SUPFAM" id="SSF48264">
    <property type="entry name" value="Cytochrome P450"/>
    <property type="match status" value="1"/>
</dbReference>
<dbReference type="FunFam" id="1.50.10.10:FF:000037">
    <property type="entry name" value="alpha-1,2-Mannosidase"/>
    <property type="match status" value="1"/>
</dbReference>
<dbReference type="PANTHER" id="PTHR11742:SF49">
    <property type="entry name" value="ALPHA-1,2-MANNOSIDASE"/>
    <property type="match status" value="1"/>
</dbReference>
<organism evidence="13 14">
    <name type="scientific">Byssochlamys spectabilis (strain No. 5 / NBRC 109023)</name>
    <name type="common">Paecilomyces variotii</name>
    <dbReference type="NCBI Taxonomy" id="1356009"/>
    <lineage>
        <taxon>Eukaryota</taxon>
        <taxon>Fungi</taxon>
        <taxon>Dikarya</taxon>
        <taxon>Ascomycota</taxon>
        <taxon>Pezizomycotina</taxon>
        <taxon>Eurotiomycetes</taxon>
        <taxon>Eurotiomycetidae</taxon>
        <taxon>Eurotiales</taxon>
        <taxon>Thermoascaceae</taxon>
        <taxon>Paecilomyces</taxon>
    </lineage>
</organism>
<comment type="similarity">
    <text evidence="3 11">Belongs to the glycosyl hydrolase 47 family.</text>
</comment>
<feature type="transmembrane region" description="Helical" evidence="12">
    <location>
        <begin position="7"/>
        <end position="26"/>
    </location>
</feature>
<feature type="active site" description="Proton donor" evidence="9">
    <location>
        <position position="182"/>
    </location>
</feature>
<evidence type="ECO:0000256" key="11">
    <source>
        <dbReference type="RuleBase" id="RU361193"/>
    </source>
</evidence>
<feature type="active site" evidence="9">
    <location>
        <position position="319"/>
    </location>
</feature>
<dbReference type="InterPro" id="IPR017972">
    <property type="entry name" value="Cyt_P450_CS"/>
</dbReference>
<dbReference type="InterPro" id="IPR050749">
    <property type="entry name" value="Glycosyl_Hydrolase_47"/>
</dbReference>
<dbReference type="OrthoDB" id="8118055at2759"/>
<dbReference type="GO" id="GO:0005509">
    <property type="term" value="F:calcium ion binding"/>
    <property type="evidence" value="ECO:0007669"/>
    <property type="project" value="InterPro"/>
</dbReference>
<dbReference type="Gene3D" id="1.10.630.10">
    <property type="entry name" value="Cytochrome P450"/>
    <property type="match status" value="1"/>
</dbReference>
<name>V5G432_BYSSN</name>
<dbReference type="Gene3D" id="1.50.10.10">
    <property type="match status" value="1"/>
</dbReference>
<dbReference type="GO" id="GO:0005975">
    <property type="term" value="P:carbohydrate metabolic process"/>
    <property type="evidence" value="ECO:0007669"/>
    <property type="project" value="InterPro"/>
</dbReference>
<sequence length="1036" mass="119174">MLFVRKNVVIATFVLIFLVYILFHRLPPGADVSSTQEVETQSTKTDPVVEETVHWKHHPDNHPVTSYIPLPTGDALQIPKIQYDFPRESKADRKEREHRQDAVKKAFKHAWNGYKEHAWLKDELVPITGLWRNTFSGWGATLVDTLDSLIIMGLDDDFEQALAALDKIDFTTTDDTQLNVFETTIRYVGGFLGAYDLSGGKHPILLEKAKQLGEMLYKAFDTPNRMPQSRWDWMRSAVGQDIRPSRNTLLAELGSLSMEFTRLTQLTGDPKFFDAVQRVTNVLEDHQKTTRLPGLWPVMVDAQHLDFSDRRFTVGGMADSTYEYLPKEYLLLGGRLQQYKKMYETAMQQINDKLLYRPMTKNGENVLIAGNTQASVGTRMGLEPQAQHLTCFIGGMVGIGARIFGHPEEIGTARKLTDGCIWAYDSMPTGLMPEIFYTSVCAHKEDCDWDETKWYHDIRRHFSYGGVESDEEAAVEAKKLIDQYGLQPGMTEIKDTRYILRPEAIESVFIMYRITGDKKYQDAAWRMFESINNLSKTDIAHAGITDVRYRETGQSDKMESFWLAETLKYFYLTFSEPNVVSLDEYVLRSGREIRTIHALHQRHGTIIRLGPNELSVNSARGLKIMYKGAFDKDRWYRNVFKHFGIENLMSTVEYTPHSLQRNILANVYSRSCLQNSKDLQTVSSSIVQDRLLPILDELARSRTAVNVVSLMQATCMDFMSGYIFGAASGTDFLRHEEYRNHWLGVYSIFKKQDPRDRLWTEIEKFCFSLCEKTGRWLRAEDDEREQAIHGVETDPVVYKRLSEGLRSMSEDPRPRRQVIASEILSHLLASVDKSGITLTYLIWRMSRDWSLQERLRQELLGLWPTLRYPSQPLELNSSDFSRLPSAREVNTLPLLDAIIQETLRLHPAVPGLQRRVTPKTIDTTLEGYKGIPGGVKVSSSAYILHRNPDAFLDPERWLPERWLEPTEDMRRFFWAFSNGERMCLGKDFALQQMKLVVAAIYTNYTTVIMDDEGIEQEDSYLASPRSNKLIIEFRPV</sequence>
<dbReference type="GO" id="GO:0020037">
    <property type="term" value="F:heme binding"/>
    <property type="evidence" value="ECO:0007669"/>
    <property type="project" value="InterPro"/>
</dbReference>
<evidence type="ECO:0000256" key="3">
    <source>
        <dbReference type="ARBA" id="ARBA00007658"/>
    </source>
</evidence>
<protein>
    <recommendedName>
        <fullName evidence="11">alpha-1,2-Mannosidase</fullName>
        <ecNumber evidence="11">3.2.1.-</ecNumber>
    </recommendedName>
</protein>
<keyword evidence="6" id="KW-0560">Oxidoreductase</keyword>
<proteinExistence type="inferred from homology"/>